<feature type="compositionally biased region" description="Polar residues" evidence="1">
    <location>
        <begin position="56"/>
        <end position="67"/>
    </location>
</feature>
<keyword evidence="3" id="KW-1185">Reference proteome</keyword>
<dbReference type="Proteomes" id="UP000284706">
    <property type="component" value="Unassembled WGS sequence"/>
</dbReference>
<gene>
    <name evidence="2" type="ORF">CVT26_005267</name>
</gene>
<organism evidence="2 3">
    <name type="scientific">Gymnopilus dilepis</name>
    <dbReference type="NCBI Taxonomy" id="231916"/>
    <lineage>
        <taxon>Eukaryota</taxon>
        <taxon>Fungi</taxon>
        <taxon>Dikarya</taxon>
        <taxon>Basidiomycota</taxon>
        <taxon>Agaricomycotina</taxon>
        <taxon>Agaricomycetes</taxon>
        <taxon>Agaricomycetidae</taxon>
        <taxon>Agaricales</taxon>
        <taxon>Agaricineae</taxon>
        <taxon>Hymenogastraceae</taxon>
        <taxon>Gymnopilus</taxon>
    </lineage>
</organism>
<evidence type="ECO:0000313" key="2">
    <source>
        <dbReference type="EMBL" id="PPR07067.1"/>
    </source>
</evidence>
<dbReference type="AlphaFoldDB" id="A0A409YVL2"/>
<sequence>MRAGATTFVTWQTNGSMNMKFGGLVVNSTRIHVESTESLARSDQVHDSCPTRPDPHQQQRATPQAAHTRSCHAHFNYIDLFLRQRPSKIRQPADHDKGGCDHDEEARLESGTVIACRFRMNYD</sequence>
<dbReference type="EMBL" id="NHYE01000194">
    <property type="protein sequence ID" value="PPR07067.1"/>
    <property type="molecule type" value="Genomic_DNA"/>
</dbReference>
<accession>A0A409YVL2</accession>
<proteinExistence type="predicted"/>
<dbReference type="InParanoid" id="A0A409YVL2"/>
<reference evidence="2 3" key="1">
    <citation type="journal article" date="2018" name="Evol. Lett.">
        <title>Horizontal gene cluster transfer increased hallucinogenic mushroom diversity.</title>
        <authorList>
            <person name="Reynolds H.T."/>
            <person name="Vijayakumar V."/>
            <person name="Gluck-Thaler E."/>
            <person name="Korotkin H.B."/>
            <person name="Matheny P.B."/>
            <person name="Slot J.C."/>
        </authorList>
    </citation>
    <scope>NUCLEOTIDE SEQUENCE [LARGE SCALE GENOMIC DNA]</scope>
    <source>
        <strain evidence="2 3">SRW20</strain>
    </source>
</reference>
<name>A0A409YVL2_9AGAR</name>
<protein>
    <submittedName>
        <fullName evidence="2">Uncharacterized protein</fullName>
    </submittedName>
</protein>
<evidence type="ECO:0000256" key="1">
    <source>
        <dbReference type="SAM" id="MobiDB-lite"/>
    </source>
</evidence>
<evidence type="ECO:0000313" key="3">
    <source>
        <dbReference type="Proteomes" id="UP000284706"/>
    </source>
</evidence>
<comment type="caution">
    <text evidence="2">The sequence shown here is derived from an EMBL/GenBank/DDBJ whole genome shotgun (WGS) entry which is preliminary data.</text>
</comment>
<feature type="region of interest" description="Disordered" evidence="1">
    <location>
        <begin position="36"/>
        <end position="68"/>
    </location>
</feature>